<name>A0A8S9WRC6_APOLU</name>
<gene>
    <name evidence="1" type="ORF">GE061_007506</name>
</gene>
<organism evidence="1 2">
    <name type="scientific">Apolygus lucorum</name>
    <name type="common">Small green plant bug</name>
    <name type="synonym">Lygocoris lucorum</name>
    <dbReference type="NCBI Taxonomy" id="248454"/>
    <lineage>
        <taxon>Eukaryota</taxon>
        <taxon>Metazoa</taxon>
        <taxon>Ecdysozoa</taxon>
        <taxon>Arthropoda</taxon>
        <taxon>Hexapoda</taxon>
        <taxon>Insecta</taxon>
        <taxon>Pterygota</taxon>
        <taxon>Neoptera</taxon>
        <taxon>Paraneoptera</taxon>
        <taxon>Hemiptera</taxon>
        <taxon>Heteroptera</taxon>
        <taxon>Panheteroptera</taxon>
        <taxon>Cimicomorpha</taxon>
        <taxon>Miridae</taxon>
        <taxon>Mirini</taxon>
        <taxon>Apolygus</taxon>
    </lineage>
</organism>
<keyword evidence="2" id="KW-1185">Reference proteome</keyword>
<evidence type="ECO:0000313" key="2">
    <source>
        <dbReference type="Proteomes" id="UP000466442"/>
    </source>
</evidence>
<sequence length="127" mass="14243">MDPVRLSRVPLLLEFPGEYLVLRLLGVPPYRNFRVPPYLVQSLKVFNRVPNCENISAVESLSDPAVAIVLDEENPHRPNPLFRTCVGRLTNPTTPPVQSVLRDLSKSKVLRDLSKSKPYLSHMASGP</sequence>
<proteinExistence type="predicted"/>
<protein>
    <submittedName>
        <fullName evidence="1">Uncharacterized protein</fullName>
    </submittedName>
</protein>
<dbReference type="AlphaFoldDB" id="A0A8S9WRC6"/>
<dbReference type="Proteomes" id="UP000466442">
    <property type="component" value="Unassembled WGS sequence"/>
</dbReference>
<comment type="caution">
    <text evidence="1">The sequence shown here is derived from an EMBL/GenBank/DDBJ whole genome shotgun (WGS) entry which is preliminary data.</text>
</comment>
<reference evidence="1" key="1">
    <citation type="journal article" date="2021" name="Mol. Ecol. Resour.">
        <title>Apolygus lucorum genome provides insights into omnivorousness and mesophyll feeding.</title>
        <authorList>
            <person name="Liu Y."/>
            <person name="Liu H."/>
            <person name="Wang H."/>
            <person name="Huang T."/>
            <person name="Liu B."/>
            <person name="Yang B."/>
            <person name="Yin L."/>
            <person name="Li B."/>
            <person name="Zhang Y."/>
            <person name="Zhang S."/>
            <person name="Jiang F."/>
            <person name="Zhang X."/>
            <person name="Ren Y."/>
            <person name="Wang B."/>
            <person name="Wang S."/>
            <person name="Lu Y."/>
            <person name="Wu K."/>
            <person name="Fan W."/>
            <person name="Wang G."/>
        </authorList>
    </citation>
    <scope>NUCLEOTIDE SEQUENCE</scope>
    <source>
        <strain evidence="1">12Hb</strain>
    </source>
</reference>
<accession>A0A8S9WRC6</accession>
<dbReference type="EMBL" id="WIXP02000015">
    <property type="protein sequence ID" value="KAF6199480.1"/>
    <property type="molecule type" value="Genomic_DNA"/>
</dbReference>
<evidence type="ECO:0000313" key="1">
    <source>
        <dbReference type="EMBL" id="KAF6199480.1"/>
    </source>
</evidence>